<dbReference type="Proteomes" id="UP001642409">
    <property type="component" value="Unassembled WGS sequence"/>
</dbReference>
<comment type="caution">
    <text evidence="1">The sequence shown here is derived from an EMBL/GenBank/DDBJ whole genome shotgun (WGS) entry which is preliminary data.</text>
</comment>
<organism evidence="1">
    <name type="scientific">Hexamita inflata</name>
    <dbReference type="NCBI Taxonomy" id="28002"/>
    <lineage>
        <taxon>Eukaryota</taxon>
        <taxon>Metamonada</taxon>
        <taxon>Diplomonadida</taxon>
        <taxon>Hexamitidae</taxon>
        <taxon>Hexamitinae</taxon>
        <taxon>Hexamita</taxon>
    </lineage>
</organism>
<dbReference type="AlphaFoldDB" id="A0AA86U614"/>
<proteinExistence type="predicted"/>
<accession>A0AA86U614</accession>
<gene>
    <name evidence="1" type="ORF">HINF_LOCUS19248</name>
    <name evidence="2" type="ORF">HINF_LOCUS37795</name>
</gene>
<dbReference type="EMBL" id="CAXDID020000142">
    <property type="protein sequence ID" value="CAL6039315.1"/>
    <property type="molecule type" value="Genomic_DNA"/>
</dbReference>
<sequence length="118" mass="13624">MQQSHQTGNLDMELSCSYLYNVVWNKQKISIYTLKCKQNDSVINVQVFFLSSIILTSYKTKLPFLNNKCFSCGLSSPHRRLQHILTPVLGLSKEAGYSTQNQVWDNMTLNGLKWLYVK</sequence>
<evidence type="ECO:0000313" key="2">
    <source>
        <dbReference type="EMBL" id="CAL6039315.1"/>
    </source>
</evidence>
<keyword evidence="3" id="KW-1185">Reference proteome</keyword>
<evidence type="ECO:0000313" key="1">
    <source>
        <dbReference type="EMBL" id="CAI9931603.1"/>
    </source>
</evidence>
<name>A0AA86U614_9EUKA</name>
<dbReference type="EMBL" id="CATOUU010000495">
    <property type="protein sequence ID" value="CAI9931603.1"/>
    <property type="molecule type" value="Genomic_DNA"/>
</dbReference>
<protein>
    <submittedName>
        <fullName evidence="2">Hypothetical_protein</fullName>
    </submittedName>
</protein>
<reference evidence="1" key="1">
    <citation type="submission" date="2023-06" db="EMBL/GenBank/DDBJ databases">
        <authorList>
            <person name="Kurt Z."/>
        </authorList>
    </citation>
    <scope>NUCLEOTIDE SEQUENCE</scope>
</reference>
<evidence type="ECO:0000313" key="3">
    <source>
        <dbReference type="Proteomes" id="UP001642409"/>
    </source>
</evidence>
<reference evidence="2 3" key="2">
    <citation type="submission" date="2024-07" db="EMBL/GenBank/DDBJ databases">
        <authorList>
            <person name="Akdeniz Z."/>
        </authorList>
    </citation>
    <scope>NUCLEOTIDE SEQUENCE [LARGE SCALE GENOMIC DNA]</scope>
</reference>